<dbReference type="RefSeq" id="WP_281755367.1">
    <property type="nucleotide sequence ID" value="NZ_BRVP01000017.1"/>
</dbReference>
<dbReference type="Gene3D" id="2.160.20.10">
    <property type="entry name" value="Single-stranded right-handed beta-helix, Pectin lyase-like"/>
    <property type="match status" value="1"/>
</dbReference>
<dbReference type="InterPro" id="IPR006626">
    <property type="entry name" value="PbH1"/>
</dbReference>
<comment type="similarity">
    <text evidence="1 4">Belongs to the glycosyl hydrolase 28 family.</text>
</comment>
<accession>A0A9W6B8K6</accession>
<gene>
    <name evidence="5" type="ORF">NBRC110019_24700</name>
</gene>
<dbReference type="InterPro" id="IPR012334">
    <property type="entry name" value="Pectin_lyas_fold"/>
</dbReference>
<dbReference type="Proteomes" id="UP001143545">
    <property type="component" value="Unassembled WGS sequence"/>
</dbReference>
<protein>
    <submittedName>
        <fullName evidence="5">Glycoside hydrolase</fullName>
    </submittedName>
</protein>
<evidence type="ECO:0000256" key="2">
    <source>
        <dbReference type="ARBA" id="ARBA00022801"/>
    </source>
</evidence>
<name>A0A9W6B8K6_9FLAO</name>
<dbReference type="InterPro" id="IPR011050">
    <property type="entry name" value="Pectin_lyase_fold/virulence"/>
</dbReference>
<dbReference type="PANTHER" id="PTHR31339:SF9">
    <property type="entry name" value="PLASMIN AND FIBRONECTIN-BINDING PROTEIN A"/>
    <property type="match status" value="1"/>
</dbReference>
<keyword evidence="2 4" id="KW-0378">Hydrolase</keyword>
<dbReference type="Pfam" id="PF00295">
    <property type="entry name" value="Glyco_hydro_28"/>
    <property type="match status" value="1"/>
</dbReference>
<dbReference type="PANTHER" id="PTHR31339">
    <property type="entry name" value="PECTIN LYASE-RELATED"/>
    <property type="match status" value="1"/>
</dbReference>
<sequence>MKLNKHYIVPVLLLFSFYNSFSQLSKQEQKEKVKSILETIILPSIPENRISLLQTGGKGNGSFDNKKAFDKALMKLQKKGGGTLVVPKGNYRISGPIHLINNLNLHLAEGATLKFGSNTNDYPLVYTSWEGTFIYNYSPFIYGYNLHDIAITGKGTIDGEAATTWLQWKPKENNDKLTTRDMNHNSVPVDQRIFGEGHYLRPQLVQLINCNNILVEDVRMEDSPFWCLHLLKCKGITIRGVSYDAHNKNNDGIDLEYSSNVLIENVTFNNGDDNIAIKAGRDHEGRANAATPSKNIVVRNCLFKGLHALVIGSEMSAGVENVFVENSKSHGYVKRGIYFKTNRDRGGYIKDIYIENLSFDETEDLIYMTANYHGEGNGYNSKIKDIEITNVQCNKASGTAIVIQGYKESKVENVLLSNITVEKAKNGISVTNTQHVTIDNVIIGEEATLPTAVK</sequence>
<evidence type="ECO:0000313" key="5">
    <source>
        <dbReference type="EMBL" id="GLB53429.1"/>
    </source>
</evidence>
<dbReference type="AlphaFoldDB" id="A0A9W6B8K6"/>
<reference evidence="5" key="1">
    <citation type="submission" date="2022-07" db="EMBL/GenBank/DDBJ databases">
        <title>Taxonomy of Novel Oxalotrophic and Methylotrophic Bacteria.</title>
        <authorList>
            <person name="Sahin N."/>
            <person name="Tani A."/>
        </authorList>
    </citation>
    <scope>NUCLEOTIDE SEQUENCE</scope>
    <source>
        <strain evidence="5">AM327</strain>
    </source>
</reference>
<dbReference type="GO" id="GO:0005975">
    <property type="term" value="P:carbohydrate metabolic process"/>
    <property type="evidence" value="ECO:0007669"/>
    <property type="project" value="InterPro"/>
</dbReference>
<keyword evidence="6" id="KW-1185">Reference proteome</keyword>
<organism evidence="5 6">
    <name type="scientific">Neptunitalea chrysea</name>
    <dbReference type="NCBI Taxonomy" id="1647581"/>
    <lineage>
        <taxon>Bacteria</taxon>
        <taxon>Pseudomonadati</taxon>
        <taxon>Bacteroidota</taxon>
        <taxon>Flavobacteriia</taxon>
        <taxon>Flavobacteriales</taxon>
        <taxon>Flavobacteriaceae</taxon>
        <taxon>Neptunitalea</taxon>
    </lineage>
</organism>
<dbReference type="SUPFAM" id="SSF51126">
    <property type="entry name" value="Pectin lyase-like"/>
    <property type="match status" value="1"/>
</dbReference>
<evidence type="ECO:0000256" key="3">
    <source>
        <dbReference type="ARBA" id="ARBA00023295"/>
    </source>
</evidence>
<dbReference type="SMART" id="SM00710">
    <property type="entry name" value="PbH1"/>
    <property type="match status" value="6"/>
</dbReference>
<dbReference type="GO" id="GO:0004650">
    <property type="term" value="F:polygalacturonase activity"/>
    <property type="evidence" value="ECO:0007669"/>
    <property type="project" value="InterPro"/>
</dbReference>
<dbReference type="InterPro" id="IPR000743">
    <property type="entry name" value="Glyco_hydro_28"/>
</dbReference>
<proteinExistence type="inferred from homology"/>
<evidence type="ECO:0000256" key="1">
    <source>
        <dbReference type="ARBA" id="ARBA00008834"/>
    </source>
</evidence>
<comment type="caution">
    <text evidence="5">The sequence shown here is derived from an EMBL/GenBank/DDBJ whole genome shotgun (WGS) entry which is preliminary data.</text>
</comment>
<keyword evidence="3 4" id="KW-0326">Glycosidase</keyword>
<evidence type="ECO:0000313" key="6">
    <source>
        <dbReference type="Proteomes" id="UP001143545"/>
    </source>
</evidence>
<evidence type="ECO:0000256" key="4">
    <source>
        <dbReference type="RuleBase" id="RU361169"/>
    </source>
</evidence>
<dbReference type="EMBL" id="BRVP01000017">
    <property type="protein sequence ID" value="GLB53429.1"/>
    <property type="molecule type" value="Genomic_DNA"/>
</dbReference>
<dbReference type="InterPro" id="IPR051801">
    <property type="entry name" value="GH28_Enzymes"/>
</dbReference>